<dbReference type="AlphaFoldDB" id="A8M8V7"/>
<dbReference type="HOGENOM" id="CLU_1393635_0_0_2"/>
<dbReference type="GeneID" id="5710356"/>
<dbReference type="Pfam" id="PF13578">
    <property type="entry name" value="Methyltransf_24"/>
    <property type="match status" value="1"/>
</dbReference>
<reference evidence="1 2" key="1">
    <citation type="submission" date="2007-10" db="EMBL/GenBank/DDBJ databases">
        <title>Complete sequence of Caldivirga maquilingensis IC-167.</title>
        <authorList>
            <consortium name="US DOE Joint Genome Institute"/>
            <person name="Copeland A."/>
            <person name="Lucas S."/>
            <person name="Lapidus A."/>
            <person name="Barry K."/>
            <person name="Glavina del Rio T."/>
            <person name="Dalin E."/>
            <person name="Tice H."/>
            <person name="Pitluck S."/>
            <person name="Saunders E."/>
            <person name="Brettin T."/>
            <person name="Bruce D."/>
            <person name="Detter J.C."/>
            <person name="Han C."/>
            <person name="Schmutz J."/>
            <person name="Larimer F."/>
            <person name="Land M."/>
            <person name="Hauser L."/>
            <person name="Kyrpides N."/>
            <person name="Ivanova N."/>
            <person name="Biddle J.F."/>
            <person name="Zhang Z."/>
            <person name="Fitz-Gibbon S.T."/>
            <person name="Lowe T.M."/>
            <person name="Saltikov C."/>
            <person name="House C.H."/>
            <person name="Richardson P."/>
        </authorList>
    </citation>
    <scope>NUCLEOTIDE SEQUENCE [LARGE SCALE GENOMIC DNA]</scope>
    <source>
        <strain evidence="2">ATCC 700844 / DSM 13496 / JCM 10307 / IC-167</strain>
    </source>
</reference>
<keyword evidence="2" id="KW-1185">Reference proteome</keyword>
<dbReference type="SUPFAM" id="SSF53335">
    <property type="entry name" value="S-adenosyl-L-methionine-dependent methyltransferases"/>
    <property type="match status" value="1"/>
</dbReference>
<proteinExistence type="predicted"/>
<evidence type="ECO:0000313" key="1">
    <source>
        <dbReference type="EMBL" id="ABW02176.1"/>
    </source>
</evidence>
<dbReference type="EMBL" id="CP000852">
    <property type="protein sequence ID" value="ABW02176.1"/>
    <property type="molecule type" value="Genomic_DNA"/>
</dbReference>
<name>A8M8V7_CALMQ</name>
<accession>A8M8V7</accession>
<dbReference type="OrthoDB" id="238943at2157"/>
<sequence length="210" mass="23541">MMRESIVNALSRVFKIDRSAVISALSGYSNVDNVLRARLRGRRLWGALSPEKRPILYVIIKLLKPKIAVETGVGAGVSSTVILSALNEINDGLLYSIEINRYYDEVNPVGFIVPEELKAKWILLIGSSRELLEKTLTQLGDVQFFLHDSDHSYDNVLFELNEAWSHMRHGIILIDNYRFSNAAVQFARRVNAPLIELSGEAGGLAMIPKF</sequence>
<protein>
    <recommendedName>
        <fullName evidence="3">O-methyltransferase-like protein</fullName>
    </recommendedName>
</protein>
<gene>
    <name evidence="1" type="ordered locus">Cmaq_1350</name>
</gene>
<evidence type="ECO:0000313" key="2">
    <source>
        <dbReference type="Proteomes" id="UP000001137"/>
    </source>
</evidence>
<dbReference type="InterPro" id="IPR029063">
    <property type="entry name" value="SAM-dependent_MTases_sf"/>
</dbReference>
<evidence type="ECO:0008006" key="3">
    <source>
        <dbReference type="Google" id="ProtNLM"/>
    </source>
</evidence>
<organism evidence="1 2">
    <name type="scientific">Caldivirga maquilingensis (strain ATCC 700844 / DSM 13496 / JCM 10307 / IC-167)</name>
    <dbReference type="NCBI Taxonomy" id="397948"/>
    <lineage>
        <taxon>Archaea</taxon>
        <taxon>Thermoproteota</taxon>
        <taxon>Thermoprotei</taxon>
        <taxon>Thermoproteales</taxon>
        <taxon>Thermoproteaceae</taxon>
        <taxon>Caldivirga</taxon>
    </lineage>
</organism>
<dbReference type="STRING" id="397948.Cmaq_1350"/>
<dbReference type="Proteomes" id="UP000001137">
    <property type="component" value="Chromosome"/>
</dbReference>
<dbReference type="Gene3D" id="3.40.50.150">
    <property type="entry name" value="Vaccinia Virus protein VP39"/>
    <property type="match status" value="1"/>
</dbReference>
<dbReference type="KEGG" id="cma:Cmaq_1350"/>
<dbReference type="eggNOG" id="arCOG03850">
    <property type="taxonomic scope" value="Archaea"/>
</dbReference>
<dbReference type="RefSeq" id="WP_012186395.1">
    <property type="nucleotide sequence ID" value="NC_009954.1"/>
</dbReference>